<feature type="compositionally biased region" description="Polar residues" evidence="3">
    <location>
        <begin position="569"/>
        <end position="578"/>
    </location>
</feature>
<dbReference type="PROSITE" id="PS00463">
    <property type="entry name" value="ZN2_CY6_FUNGAL_1"/>
    <property type="match status" value="1"/>
</dbReference>
<accession>A0A179FIY3</accession>
<proteinExistence type="predicted"/>
<dbReference type="GO" id="GO:0005634">
    <property type="term" value="C:nucleus"/>
    <property type="evidence" value="ECO:0007669"/>
    <property type="project" value="UniProtKB-SubCell"/>
</dbReference>
<evidence type="ECO:0000313" key="5">
    <source>
        <dbReference type="EMBL" id="OAQ65502.1"/>
    </source>
</evidence>
<organism evidence="5 6">
    <name type="scientific">Pochonia chlamydosporia 170</name>
    <dbReference type="NCBI Taxonomy" id="1380566"/>
    <lineage>
        <taxon>Eukaryota</taxon>
        <taxon>Fungi</taxon>
        <taxon>Dikarya</taxon>
        <taxon>Ascomycota</taxon>
        <taxon>Pezizomycotina</taxon>
        <taxon>Sordariomycetes</taxon>
        <taxon>Hypocreomycetidae</taxon>
        <taxon>Hypocreales</taxon>
        <taxon>Clavicipitaceae</taxon>
        <taxon>Pochonia</taxon>
    </lineage>
</organism>
<evidence type="ECO:0000256" key="2">
    <source>
        <dbReference type="ARBA" id="ARBA00023242"/>
    </source>
</evidence>
<dbReference type="GO" id="GO:0045944">
    <property type="term" value="P:positive regulation of transcription by RNA polymerase II"/>
    <property type="evidence" value="ECO:0007669"/>
    <property type="project" value="TreeGrafter"/>
</dbReference>
<keyword evidence="5" id="KW-0238">DNA-binding</keyword>
<dbReference type="GeneID" id="28853132"/>
<dbReference type="PANTHER" id="PTHR37534:SF11">
    <property type="entry name" value="ZN(II)2CYS6 TRANSCRIPTION FACTOR (EUROFUNG)"/>
    <property type="match status" value="1"/>
</dbReference>
<gene>
    <name evidence="5" type="ORF">VFPPC_10831</name>
</gene>
<feature type="region of interest" description="Disordered" evidence="3">
    <location>
        <begin position="52"/>
        <end position="96"/>
    </location>
</feature>
<dbReference type="AlphaFoldDB" id="A0A179FIY3"/>
<protein>
    <submittedName>
        <fullName evidence="5">Zn(2)-C6 fungal-type DNA-binding domain-containing protein</fullName>
    </submittedName>
</protein>
<evidence type="ECO:0000313" key="6">
    <source>
        <dbReference type="Proteomes" id="UP000078397"/>
    </source>
</evidence>
<dbReference type="Gene3D" id="4.10.240.10">
    <property type="entry name" value="Zn(2)-C6 fungal-type DNA-binding domain"/>
    <property type="match status" value="1"/>
</dbReference>
<evidence type="ECO:0000256" key="3">
    <source>
        <dbReference type="SAM" id="MobiDB-lite"/>
    </source>
</evidence>
<dbReference type="GO" id="GO:0000981">
    <property type="term" value="F:DNA-binding transcription factor activity, RNA polymerase II-specific"/>
    <property type="evidence" value="ECO:0007669"/>
    <property type="project" value="InterPro"/>
</dbReference>
<dbReference type="SMART" id="SM00066">
    <property type="entry name" value="GAL4"/>
    <property type="match status" value="1"/>
</dbReference>
<dbReference type="EMBL" id="LSBJ02000005">
    <property type="protein sequence ID" value="OAQ65502.1"/>
    <property type="molecule type" value="Genomic_DNA"/>
</dbReference>
<comment type="caution">
    <text evidence="5">The sequence shown here is derived from an EMBL/GenBank/DDBJ whole genome shotgun (WGS) entry which is preliminary data.</text>
</comment>
<feature type="domain" description="Zn(2)-C6 fungal-type" evidence="4">
    <location>
        <begin position="12"/>
        <end position="40"/>
    </location>
</feature>
<dbReference type="InterPro" id="IPR001138">
    <property type="entry name" value="Zn2Cys6_DnaBD"/>
</dbReference>
<dbReference type="Pfam" id="PF00172">
    <property type="entry name" value="Zn_clus"/>
    <property type="match status" value="1"/>
</dbReference>
<sequence>MSDRPRHRSRAGCLTCKQKHVKCDEARPNCQKCLQKGLACGGYARGLVWSYKHQPTRRHKPNERQNSQSKKTKQVESDVDPIVQSPPQVDITEATPGTDDFVSLSLLPFDVFDDGSSQLWDADMCVTSPSSLQTTSLLPDMEFSASPTLSLSPRTSITSISSQEPTIWNQISLSAAAPIPTIPQTPCWTEGPDATLALINSWFDQVCPAWSAFDSTVNLNRKLANSLWHHSASVFNSLQSMSAGFLSARLPHLRRQALSLFKTASVCVQAEIDELKSKPRIDVFPTGLLFSLLCLGTSVCWLDARLLGLPYLKEARALLRRLRDQDLAIGEDELENFLFFKNSLVYWEMLLAVVADSDVVGTLGDSVSANSNLQRCEKSSCETSTDLSPHPWTGISSRTSRLFLRSVTLCREYRRILTKPTGRVITLSAAMDSFQEARQLEQQLLELDYSSMSKINETGDQKTPWLHLASAAEAYQLSALLQLYVTFPDLVSMRLQADSSMPSDDCESWDKFIIPLTLDLIKVLEKIPPDSGSRVIQPVLYICASTGLRYNSSNAATSPPPNPSTNSPQRRGSNQHSPLDCNSTSILEYVDEIGNSGHAQTDVCLPRKRALDISTSREFIIRRLNILENTLQPRPIVVAKELVKAIWTAYDTEPAGCINVHWLDVMEAHDLRSLFG</sequence>
<evidence type="ECO:0000256" key="1">
    <source>
        <dbReference type="ARBA" id="ARBA00004123"/>
    </source>
</evidence>
<name>A0A179FIY3_METCM</name>
<keyword evidence="6" id="KW-1185">Reference proteome</keyword>
<comment type="subcellular location">
    <subcellularLocation>
        <location evidence="1">Nucleus</location>
    </subcellularLocation>
</comment>
<dbReference type="CDD" id="cd00067">
    <property type="entry name" value="GAL4"/>
    <property type="match status" value="1"/>
</dbReference>
<dbReference type="PROSITE" id="PS50048">
    <property type="entry name" value="ZN2_CY6_FUNGAL_2"/>
    <property type="match status" value="1"/>
</dbReference>
<dbReference type="InterPro" id="IPR036864">
    <property type="entry name" value="Zn2-C6_fun-type_DNA-bd_sf"/>
</dbReference>
<evidence type="ECO:0000259" key="4">
    <source>
        <dbReference type="PROSITE" id="PS50048"/>
    </source>
</evidence>
<dbReference type="RefSeq" id="XP_018142816.1">
    <property type="nucleotide sequence ID" value="XM_018289138.1"/>
</dbReference>
<dbReference type="GO" id="GO:0000976">
    <property type="term" value="F:transcription cis-regulatory region binding"/>
    <property type="evidence" value="ECO:0007669"/>
    <property type="project" value="TreeGrafter"/>
</dbReference>
<dbReference type="KEGG" id="pchm:VFPPC_10831"/>
<dbReference type="InterPro" id="IPR021858">
    <property type="entry name" value="Fun_TF"/>
</dbReference>
<dbReference type="Pfam" id="PF11951">
    <property type="entry name" value="Fungal_trans_2"/>
    <property type="match status" value="1"/>
</dbReference>
<dbReference type="Proteomes" id="UP000078397">
    <property type="component" value="Unassembled WGS sequence"/>
</dbReference>
<feature type="region of interest" description="Disordered" evidence="3">
    <location>
        <begin position="552"/>
        <end position="578"/>
    </location>
</feature>
<dbReference type="STRING" id="1380566.A0A179FIY3"/>
<dbReference type="PANTHER" id="PTHR37534">
    <property type="entry name" value="TRANSCRIPTIONAL ACTIVATOR PROTEIN UGA3"/>
    <property type="match status" value="1"/>
</dbReference>
<reference evidence="5 6" key="1">
    <citation type="journal article" date="2016" name="PLoS Pathog.">
        <title>Biosynthesis of antibiotic leucinostatins in bio-control fungus Purpureocillium lilacinum and their inhibition on phytophthora revealed by genome mining.</title>
        <authorList>
            <person name="Wang G."/>
            <person name="Liu Z."/>
            <person name="Lin R."/>
            <person name="Li E."/>
            <person name="Mao Z."/>
            <person name="Ling J."/>
            <person name="Yang Y."/>
            <person name="Yin W.B."/>
            <person name="Xie B."/>
        </authorList>
    </citation>
    <scope>NUCLEOTIDE SEQUENCE [LARGE SCALE GENOMIC DNA]</scope>
    <source>
        <strain evidence="5">170</strain>
    </source>
</reference>
<dbReference type="GO" id="GO:0008270">
    <property type="term" value="F:zinc ion binding"/>
    <property type="evidence" value="ECO:0007669"/>
    <property type="project" value="InterPro"/>
</dbReference>
<keyword evidence="2" id="KW-0539">Nucleus</keyword>
<dbReference type="SUPFAM" id="SSF57701">
    <property type="entry name" value="Zn2/Cys6 DNA-binding domain"/>
    <property type="match status" value="1"/>
</dbReference>
<dbReference type="OrthoDB" id="4835445at2759"/>